<feature type="compositionally biased region" description="Low complexity" evidence="1">
    <location>
        <begin position="151"/>
        <end position="160"/>
    </location>
</feature>
<evidence type="ECO:0000313" key="2">
    <source>
        <dbReference type="EMBL" id="KAK7486820.1"/>
    </source>
</evidence>
<feature type="compositionally biased region" description="Basic and acidic residues" evidence="1">
    <location>
        <begin position="101"/>
        <end position="111"/>
    </location>
</feature>
<feature type="compositionally biased region" description="Polar residues" evidence="1">
    <location>
        <begin position="1"/>
        <end position="11"/>
    </location>
</feature>
<evidence type="ECO:0000313" key="3">
    <source>
        <dbReference type="Proteomes" id="UP001519460"/>
    </source>
</evidence>
<feature type="compositionally biased region" description="Basic and acidic residues" evidence="1">
    <location>
        <begin position="70"/>
        <end position="80"/>
    </location>
</feature>
<organism evidence="2 3">
    <name type="scientific">Batillaria attramentaria</name>
    <dbReference type="NCBI Taxonomy" id="370345"/>
    <lineage>
        <taxon>Eukaryota</taxon>
        <taxon>Metazoa</taxon>
        <taxon>Spiralia</taxon>
        <taxon>Lophotrochozoa</taxon>
        <taxon>Mollusca</taxon>
        <taxon>Gastropoda</taxon>
        <taxon>Caenogastropoda</taxon>
        <taxon>Sorbeoconcha</taxon>
        <taxon>Cerithioidea</taxon>
        <taxon>Batillariidae</taxon>
        <taxon>Batillaria</taxon>
    </lineage>
</organism>
<feature type="region of interest" description="Disordered" evidence="1">
    <location>
        <begin position="1"/>
        <end position="209"/>
    </location>
</feature>
<dbReference type="Proteomes" id="UP001519460">
    <property type="component" value="Unassembled WGS sequence"/>
</dbReference>
<proteinExistence type="predicted"/>
<sequence>MVNHQSLTSSGKPPGIESSRIGVPPGGIKPEDIKKEPVDHTRIKDMSSRPPDSKTVDDKKVSGCKPPHVPRNEPSHDRVRLSSPWSIPPPIPAWYRVGPADADKEGSKGDGKPPGPPASADSPKGGAEGLSSQYYSPVHKIHELQEKARPRPGSASPAPAVKSGEGSSTPTSISALPDKQREYSKSPPTQRHLHTHHHTHVLSHGFPVPYPHDPYSDESAYTGLSDPSQPVPIFPPVESGDLPLFGTLAFVVTVLSLSLFRKTEESAWLRIQTALQKCRRCVLLALNGERSPCLPPHLASCMVSAYAISNVEEADTCRWQAVSAMFAPNPHGAPPQPAAIQPPPFSK</sequence>
<name>A0ABD0KII6_9CAEN</name>
<feature type="compositionally biased region" description="Basic residues" evidence="1">
    <location>
        <begin position="191"/>
        <end position="201"/>
    </location>
</feature>
<protein>
    <submittedName>
        <fullName evidence="2">Uncharacterized protein</fullName>
    </submittedName>
</protein>
<accession>A0ABD0KII6</accession>
<dbReference type="EMBL" id="JACVVK020000173">
    <property type="protein sequence ID" value="KAK7486820.1"/>
    <property type="molecule type" value="Genomic_DNA"/>
</dbReference>
<reference evidence="2 3" key="1">
    <citation type="journal article" date="2023" name="Sci. Data">
        <title>Genome assembly of the Korean intertidal mud-creeper Batillaria attramentaria.</title>
        <authorList>
            <person name="Patra A.K."/>
            <person name="Ho P.T."/>
            <person name="Jun S."/>
            <person name="Lee S.J."/>
            <person name="Kim Y."/>
            <person name="Won Y.J."/>
        </authorList>
    </citation>
    <scope>NUCLEOTIDE SEQUENCE [LARGE SCALE GENOMIC DNA]</scope>
    <source>
        <strain evidence="2">Wonlab-2016</strain>
    </source>
</reference>
<gene>
    <name evidence="2" type="ORF">BaRGS_00021967</name>
</gene>
<evidence type="ECO:0000256" key="1">
    <source>
        <dbReference type="SAM" id="MobiDB-lite"/>
    </source>
</evidence>
<feature type="compositionally biased region" description="Basic and acidic residues" evidence="1">
    <location>
        <begin position="140"/>
        <end position="149"/>
    </location>
</feature>
<keyword evidence="3" id="KW-1185">Reference proteome</keyword>
<dbReference type="AlphaFoldDB" id="A0ABD0KII6"/>
<feature type="compositionally biased region" description="Basic and acidic residues" evidence="1">
    <location>
        <begin position="29"/>
        <end position="61"/>
    </location>
</feature>
<feature type="compositionally biased region" description="Polar residues" evidence="1">
    <location>
        <begin position="165"/>
        <end position="174"/>
    </location>
</feature>
<comment type="caution">
    <text evidence="2">The sequence shown here is derived from an EMBL/GenBank/DDBJ whole genome shotgun (WGS) entry which is preliminary data.</text>
</comment>